<dbReference type="EMBL" id="JALBCA010000032">
    <property type="protein sequence ID" value="KAI2388274.1"/>
    <property type="molecule type" value="Genomic_DNA"/>
</dbReference>
<comment type="caution">
    <text evidence="1">The sequence shown here is derived from an EMBL/GenBank/DDBJ whole genome shotgun (WGS) entry which is preliminary data.</text>
</comment>
<accession>A0ACB8UYG0</accession>
<evidence type="ECO:0000313" key="1">
    <source>
        <dbReference type="EMBL" id="KAI2388274.1"/>
    </source>
</evidence>
<organism evidence="1">
    <name type="scientific">Ophidiomyces ophidiicola</name>
    <dbReference type="NCBI Taxonomy" id="1387563"/>
    <lineage>
        <taxon>Eukaryota</taxon>
        <taxon>Fungi</taxon>
        <taxon>Dikarya</taxon>
        <taxon>Ascomycota</taxon>
        <taxon>Pezizomycotina</taxon>
        <taxon>Eurotiomycetes</taxon>
        <taxon>Eurotiomycetidae</taxon>
        <taxon>Onygenales</taxon>
        <taxon>Onygenaceae</taxon>
        <taxon>Ophidiomyces</taxon>
    </lineage>
</organism>
<name>A0ACB8UYG0_9EURO</name>
<sequence>MPHPSEKPEMTAEPIAIIGTGCRFPGDSTSPSRLWKLIRNPHIVASEPPNARFDVNAFYHETASFPGTTNTRESYFLAEDPRPFDAPFFNISALEAQSIDPQQRQLLETVFESIEAAGLRMDELRGSFTGIFCGVMSGDWGDLVSADYKSIPRYLATGVARSNLANRISYFFDWHGPSVAVDTACSSSLVALHQAVSALQRNECSVAIAAGTNLLLSPGLFITTTKFQMLSPTGRSRMWDSKADGYARGEGIASVVLKRLSDAVACGDPIECVIKATGVNQDGRTMGLTMPSSAYQLQLIESTYACAGLNPKLAEDRCQFFEAHGTGTLAGDPQEASAIYQAFFGTPVPGNETKETGDILHVGSIKTVIGHTEGTAGLAGLIKASLCIQNGVIPPNLLYEKLNPELEPFAAHLKVPTEPLPWPSLRPGVPRRVSVNSFGFGGTNAHVILESYHSAQDQKPPNGVKSATLLPAVLPFVFSATTGNALAAVLHKYLQYLQKNPSINLMDLAWTLLRRKSALKYRLTLWAPAVDILLKKIEEELEFAKTTQSLRFSYQRSTGARKYILGVFTGQGAQWPQMGFDLISSSSDALMWLQEMQDSLDQLPNKYRPKFSLVDELSDASSNLNNAVLSQALSVAVQIILVRFLSALGVSFVAVVGHSSGEIAAAYAAGLLSATDAIKIAYLRGLVVAQACSKTGQPGAMIAVGISAEDAVALCIQEEFKGRVTMAASNGPTSVTLSGDADVIHELEHKLKEEKKFTRILRVDKAYHSHHMEPCSYQYLLAMEECNIKPQSPNNTCWYSSVYSETEMTTAKHKLSLSSGYWKENMVNPVLFSQAIATALSQENSSPDLVIEVGPHPALKGPVQQIFADILPSGSDVPYIGLCNRGGNGVESFASAIGNMWACLGPDALDITSYLALFNSSQQLKFVQDLPTYPFDHSKEYCFQTRLLNQHLHHRGITHPLLGTLEPETADGEWRWRHYLRLEDLPWLGGHCVESQIVFPASGYLVMALEAVHAIAHDRAMHLLQLHDVRIHQAIVLPDHGSSGIETLFRLIQSREQGNVTTGTFHVHASTGDSFQVRASGTFQVSWGQLDTAALPDQSEVEPGLKPVDIEDFYSFLAKMGYNFSGMFKRVHSLSRKKDLSHGEIYNISYDDKICPFSFHPAVLDACFQTMLGALGAPDDGELYTLMVPTRIKSAIINPAFCGAFGGNCTDQLLSSDTTVVKLDADGISGDVDLFTHDRRCIIQFEGVEISPLLRPHDERQIFSKLVWGPFSPNPDWESYCKSPEASVHLMMAMEKISLLNVKLTVSQLTMEDRENLDWHRSKVVAWMDHILELTRKGHHPICPKEWLEGSKEDINRISQELSGSAAVDMAGVVGANMIRFLRGETSMLEEVRKNDVLTRFYKFDPETQVMNEQVGRMAAQIAFRFPRMKILEIGAGTGSATNAVLECIGRSYYSYTFTDISVGFFEEAQAAFAAHEDRFIYQSLDIDRDPLQQGFEEHSYDLIVAANCLHATRMIQQTMTYVRRLLKPGGYLILLEVTNMETIRTTFLVGGFEGWWAGHQDGRVWGPMLSVPSWEQVLKQTGFSGIDAHTMLGDPKYSVNSVIVSRAVDDYFRLLREPLAVSFDEASIPQLQELVILGGATDKTSSLASDLCIILKSRFDRIICADTPELVEIDEISNPVILSLVDLDRPCFQELNEKRLQYLQKLTTAAAKLLWVATGSEGDCPYLGMSKGWLRSLAHENKSCLYQYLNIDRIDATSSSLLASTLMSLAYTNCRNDYTLSTGIHTTEPELHFKDGVMRICRLHKDPVPNKRYVSARRYVHEEVELLNSTVCAIPDTRNCYQLHVDKRRPSVERKTNRVLIRTRYSTAKAIQVGDGFLHLVIGEEEGTGIRRLAFSEDHKSKVEVPADLALDVSNSVPPGKEAIFLKAVVDCVIASSLVENGAPNSSIIIHDAGGVLRNSICNLARPKCIKTHFITSNPTADEENTTFLHPRTSTRALIGVISENLSLIASFSTKEEETGSIFARIRTLLPKNIKRHTLETLFQLEPRQPKQGYINQLADKLHGACTLATKLVDDNLKCEVVTIDNLRNQPVKPDSLIDWSRSSRVLARVDPVTSLVTFSKNKTYILAGMAGDLGQSLCTWMVRKGARYVVLSSRSPNVDPKWIEAMAKEGAQVVPMVMDISNRASVGAVFHEIQNRFPPIGGVVHGALVLADCLFKDTTLELMQKTFAAKVQGSLLLDEISENIATLDFFVIIGSLTGIVGNWSQSAYSAATGFQTSLIQQRRARGRVGSIIHPGVISGVGYIARAGTSLAHYVRNATGSFLLSERDLDKMFAEAILAGPPDSGLNPEIITGTPSLNPEQHTNVVWYENPMTWDCIDYCVKPAADTGVVITLGSMKALLESATSMQDVSEIISAGLTAKVRSKFNLSADIEVTPSTRLADLGMDSLVAVDLRTWFAEKLAVEIPLLQIMSGTSIQELTTEAASGVPTILIPNVNITGTNSSLPVLSSNSQSDSPTAQSYDMVSSAGSEDK</sequence>
<proteinExistence type="predicted"/>
<protein>
    <submittedName>
        <fullName evidence="1">Uncharacterized protein</fullName>
    </submittedName>
</protein>
<gene>
    <name evidence="1" type="ORF">LOY88_002674</name>
</gene>
<reference evidence="1" key="1">
    <citation type="journal article" date="2022" name="bioRxiv">
        <title>Population genetic analysis of Ophidiomyces ophidiicola, the causative agent of snake fungal disease, indicates recent introductions to the USA.</title>
        <authorList>
            <person name="Ladner J.T."/>
            <person name="Palmer J.M."/>
            <person name="Ettinger C.L."/>
            <person name="Stajich J.E."/>
            <person name="Farrell T.M."/>
            <person name="Glorioso B.M."/>
            <person name="Lawson B."/>
            <person name="Price S.J."/>
            <person name="Stengle A.G."/>
            <person name="Grear D.A."/>
            <person name="Lorch J.M."/>
        </authorList>
    </citation>
    <scope>NUCLEOTIDE SEQUENCE</scope>
    <source>
        <strain evidence="1">NWHC 24266-5</strain>
    </source>
</reference>